<keyword evidence="2" id="KW-0255">Endonuclease</keyword>
<dbReference type="Proteomes" id="UP000295578">
    <property type="component" value="Unassembled WGS sequence"/>
</dbReference>
<organism evidence="2 3">
    <name type="scientific">Actinomadura darangshiensis</name>
    <dbReference type="NCBI Taxonomy" id="705336"/>
    <lineage>
        <taxon>Bacteria</taxon>
        <taxon>Bacillati</taxon>
        <taxon>Actinomycetota</taxon>
        <taxon>Actinomycetes</taxon>
        <taxon>Streptosporangiales</taxon>
        <taxon>Thermomonosporaceae</taxon>
        <taxon>Actinomadura</taxon>
    </lineage>
</organism>
<keyword evidence="2" id="KW-0540">Nuclease</keyword>
<proteinExistence type="predicted"/>
<name>A0A4V6PEK2_9ACTN</name>
<protein>
    <submittedName>
        <fullName evidence="2">Endonuclease/exonuclease/phosphatase family protein</fullName>
    </submittedName>
</protein>
<dbReference type="Gene3D" id="3.60.10.10">
    <property type="entry name" value="Endonuclease/exonuclease/phosphatase"/>
    <property type="match status" value="1"/>
</dbReference>
<keyword evidence="3" id="KW-1185">Reference proteome</keyword>
<dbReference type="GO" id="GO:0004519">
    <property type="term" value="F:endonuclease activity"/>
    <property type="evidence" value="ECO:0007669"/>
    <property type="project" value="UniProtKB-KW"/>
</dbReference>
<reference evidence="2 3" key="1">
    <citation type="submission" date="2019-03" db="EMBL/GenBank/DDBJ databases">
        <title>Draft genome sequences of novel Actinobacteria.</title>
        <authorList>
            <person name="Sahin N."/>
            <person name="Ay H."/>
            <person name="Saygin H."/>
        </authorList>
    </citation>
    <scope>NUCLEOTIDE SEQUENCE [LARGE SCALE GENOMIC DNA]</scope>
    <source>
        <strain evidence="2 3">DSM 45941</strain>
    </source>
</reference>
<dbReference type="SUPFAM" id="SSF56219">
    <property type="entry name" value="DNase I-like"/>
    <property type="match status" value="1"/>
</dbReference>
<sequence length="279" mass="30029">MRPRMISMMIGAGILAGAVGVEAFAVPTPDHERKARVAAGAGKTKRYLQLNIAGNSMHGGKVTPAKSVVARVKKEQPYVVTLNEVCATQFAYLKKQLADDGYRAAHGLTGTHCKDGSAFGNVVLIRIASSVVGNWKLPNPVNEEHRRLLCVKATNYAMVACATHISYGKEDKAGQVRAVADRVNAFRAKGYRVILGGDFNLQPSSPELDPIYDTCYPSGGGALFETDAARCGERAGDPTAKGKWKLDYIFYSPEYTGLKGEVVSTEVSDHGELWGTATY</sequence>
<gene>
    <name evidence="2" type="ORF">E1293_32925</name>
</gene>
<evidence type="ECO:0000259" key="1">
    <source>
        <dbReference type="Pfam" id="PF03372"/>
    </source>
</evidence>
<keyword evidence="2" id="KW-0378">Hydrolase</keyword>
<dbReference type="AlphaFoldDB" id="A0A4V6PEK2"/>
<dbReference type="EMBL" id="SMKY01000208">
    <property type="protein sequence ID" value="TDD72207.1"/>
    <property type="molecule type" value="Genomic_DNA"/>
</dbReference>
<keyword evidence="2" id="KW-0269">Exonuclease</keyword>
<accession>A0A4V6PEK2</accession>
<dbReference type="OrthoDB" id="3789924at2"/>
<dbReference type="RefSeq" id="WP_132201583.1">
    <property type="nucleotide sequence ID" value="NZ_SMKY01000208.1"/>
</dbReference>
<dbReference type="Pfam" id="PF03372">
    <property type="entry name" value="Exo_endo_phos"/>
    <property type="match status" value="1"/>
</dbReference>
<dbReference type="GO" id="GO:0004527">
    <property type="term" value="F:exonuclease activity"/>
    <property type="evidence" value="ECO:0007669"/>
    <property type="project" value="UniProtKB-KW"/>
</dbReference>
<dbReference type="InterPro" id="IPR005135">
    <property type="entry name" value="Endo/exonuclease/phosphatase"/>
</dbReference>
<evidence type="ECO:0000313" key="3">
    <source>
        <dbReference type="Proteomes" id="UP000295578"/>
    </source>
</evidence>
<evidence type="ECO:0000313" key="2">
    <source>
        <dbReference type="EMBL" id="TDD72207.1"/>
    </source>
</evidence>
<dbReference type="InterPro" id="IPR036691">
    <property type="entry name" value="Endo/exonu/phosph_ase_sf"/>
</dbReference>
<comment type="caution">
    <text evidence="2">The sequence shown here is derived from an EMBL/GenBank/DDBJ whole genome shotgun (WGS) entry which is preliminary data.</text>
</comment>
<feature type="domain" description="Endonuclease/exonuclease/phosphatase" evidence="1">
    <location>
        <begin position="49"/>
        <end position="270"/>
    </location>
</feature>